<evidence type="ECO:0000256" key="2">
    <source>
        <dbReference type="PROSITE-ProRule" id="PRU01091"/>
    </source>
</evidence>
<name>A0A3N7HN89_9BURK</name>
<evidence type="ECO:0000256" key="1">
    <source>
        <dbReference type="ARBA" id="ARBA00023125"/>
    </source>
</evidence>
<evidence type="ECO:0000313" key="5">
    <source>
        <dbReference type="Proteomes" id="UP000267464"/>
    </source>
</evidence>
<dbReference type="InterPro" id="IPR027417">
    <property type="entry name" value="P-loop_NTPase"/>
</dbReference>
<dbReference type="PROSITE" id="PS51755">
    <property type="entry name" value="OMPR_PHOB"/>
    <property type="match status" value="1"/>
</dbReference>
<gene>
    <name evidence="4" type="ORF">DZC73_16075</name>
</gene>
<feature type="DNA-binding region" description="OmpR/PhoB-type" evidence="2">
    <location>
        <begin position="45"/>
        <end position="138"/>
    </location>
</feature>
<dbReference type="InterPro" id="IPR001867">
    <property type="entry name" value="OmpR/PhoB-type_DNA-bd"/>
</dbReference>
<keyword evidence="1 2" id="KW-0238">DNA-binding</keyword>
<dbReference type="SMART" id="SM00382">
    <property type="entry name" value="AAA"/>
    <property type="match status" value="1"/>
</dbReference>
<dbReference type="SUPFAM" id="SSF52540">
    <property type="entry name" value="P-loop containing nucleoside triphosphate hydrolases"/>
    <property type="match status" value="1"/>
</dbReference>
<dbReference type="Proteomes" id="UP000267464">
    <property type="component" value="Unassembled WGS sequence"/>
</dbReference>
<dbReference type="PANTHER" id="PTHR47691:SF3">
    <property type="entry name" value="HTH-TYPE TRANSCRIPTIONAL REGULATOR RV0890C-RELATED"/>
    <property type="match status" value="1"/>
</dbReference>
<dbReference type="AlphaFoldDB" id="A0A3N7HN89"/>
<organism evidence="4 5">
    <name type="scientific">Piscinibacter terrae</name>
    <dbReference type="NCBI Taxonomy" id="2496871"/>
    <lineage>
        <taxon>Bacteria</taxon>
        <taxon>Pseudomonadati</taxon>
        <taxon>Pseudomonadota</taxon>
        <taxon>Betaproteobacteria</taxon>
        <taxon>Burkholderiales</taxon>
        <taxon>Sphaerotilaceae</taxon>
        <taxon>Piscinibacter</taxon>
    </lineage>
</organism>
<dbReference type="GO" id="GO:0003677">
    <property type="term" value="F:DNA binding"/>
    <property type="evidence" value="ECO:0007669"/>
    <property type="project" value="UniProtKB-UniRule"/>
</dbReference>
<evidence type="ECO:0000313" key="4">
    <source>
        <dbReference type="EMBL" id="RQP23647.1"/>
    </source>
</evidence>
<reference evidence="4 5" key="2">
    <citation type="submission" date="2018-12" db="EMBL/GenBank/DDBJ databases">
        <title>Rhizobacter gummiphilus sp. nov., a rubber-degrading bacterium isolated from the soil of a botanical garden in Japan.</title>
        <authorList>
            <person name="Shunsuke S.S."/>
        </authorList>
    </citation>
    <scope>NUCLEOTIDE SEQUENCE [LARGE SCALE GENOMIC DNA]</scope>
    <source>
        <strain evidence="4 5">S-16</strain>
    </source>
</reference>
<evidence type="ECO:0000259" key="3">
    <source>
        <dbReference type="PROSITE" id="PS51755"/>
    </source>
</evidence>
<sequence>MAVSPASMCGGGIGGVLKQNQTMSRRHSSNSDSAALALDERDTGRSLMRFGHVQLLPAQRRLFIHGQAVALGARAWDVLMTLVERRDRVVTRQELMDQAWPGLIVEDHNLSVQIGTLRKLLGPGSIATVPGRGYRFTLSNAWLPVTSRAAPGAPQDLVGREADVRAILHGMTMGPLLSIVGPGGVGKTTLARALVTHANLPMLCWLDLAVLEEGQGMAESLASALAVDLRGTPSDTSSLLASLRLSEGCIVLDNAERAVSRVAEFLATALPQASDVRWLVTSQRPLGLDSEQVYRLQPLATAAHETPWPACANTASVDLLVRRVRRMRHHFTLDENNGPAAAEICRRLDGLPLAIEIAAARIPVFGVQDTLDQLTKQSLPSAARADRAARHQSLDTALAWSYDDLDAAAQQAFRTLGVFEDGFSAALGASLIGSADALDVLAGLVDRSLVQVDDGDPPRCRLMETARSFALERLRARGEQARALAGHAQAVASAVEQALGEHGQLNDAQWLARHAPERQNVRRALRHCVTTGDAASAAKLVTYLGLIVASSGVHEFPPEAALELVHRAAPAWQVQAALWNAMAEREFRNLRAGTTPLLPLVDHFRREQDTSNLARALLLFIHTVKLEEGRLHEVPSLLDELLSLDPSGLSRRALAERAWARIDRLWYEQIDTPDSPELIAALRAFIADCDRDGYLHLGTLAYANLSDVLLCCGDLSGTRDVVRAMRAGPGSRPPRPLAVAIANGSAAAALAGDGDTARREARDAFRLVPNIDVLHFVFYFLAHSALEEGRHVDAGLLVGHANAVARRLRVRVQYAEQLVHDEVLSRLAASTSTHELDALLLRGARLDGQHAVALALGI</sequence>
<accession>A0A3N7HN89</accession>
<dbReference type="PANTHER" id="PTHR47691">
    <property type="entry name" value="REGULATOR-RELATED"/>
    <property type="match status" value="1"/>
</dbReference>
<dbReference type="PRINTS" id="PR00364">
    <property type="entry name" value="DISEASERSIST"/>
</dbReference>
<dbReference type="EMBL" id="QUSW01000004">
    <property type="protein sequence ID" value="RQP23647.1"/>
    <property type="molecule type" value="Genomic_DNA"/>
</dbReference>
<dbReference type="Pfam" id="PF00486">
    <property type="entry name" value="Trans_reg_C"/>
    <property type="match status" value="1"/>
</dbReference>
<dbReference type="OrthoDB" id="9811542at2"/>
<comment type="caution">
    <text evidence="4">The sequence shown here is derived from an EMBL/GenBank/DDBJ whole genome shotgun (WGS) entry which is preliminary data.</text>
</comment>
<dbReference type="Gene3D" id="1.10.10.10">
    <property type="entry name" value="Winged helix-like DNA-binding domain superfamily/Winged helix DNA-binding domain"/>
    <property type="match status" value="1"/>
</dbReference>
<dbReference type="InterPro" id="IPR036388">
    <property type="entry name" value="WH-like_DNA-bd_sf"/>
</dbReference>
<dbReference type="SUPFAM" id="SSF46894">
    <property type="entry name" value="C-terminal effector domain of the bipartite response regulators"/>
    <property type="match status" value="1"/>
</dbReference>
<dbReference type="SMART" id="SM00862">
    <property type="entry name" value="Trans_reg_C"/>
    <property type="match status" value="1"/>
</dbReference>
<feature type="domain" description="OmpR/PhoB-type" evidence="3">
    <location>
        <begin position="45"/>
        <end position="138"/>
    </location>
</feature>
<dbReference type="Gene3D" id="3.40.50.300">
    <property type="entry name" value="P-loop containing nucleotide triphosphate hydrolases"/>
    <property type="match status" value="1"/>
</dbReference>
<dbReference type="RefSeq" id="WP_124541366.1">
    <property type="nucleotide sequence ID" value="NZ_QUSW01000004.1"/>
</dbReference>
<dbReference type="InterPro" id="IPR016032">
    <property type="entry name" value="Sig_transdc_resp-reg_C-effctor"/>
</dbReference>
<reference evidence="4 5" key="1">
    <citation type="submission" date="2018-08" db="EMBL/GenBank/DDBJ databases">
        <authorList>
            <person name="Khan S.A."/>
            <person name="Jeon C.O."/>
            <person name="Chun B.H."/>
            <person name="Jeong S.E."/>
        </authorList>
    </citation>
    <scope>NUCLEOTIDE SEQUENCE [LARGE SCALE GENOMIC DNA]</scope>
    <source>
        <strain evidence="4 5">S-16</strain>
    </source>
</reference>
<dbReference type="GO" id="GO:0000160">
    <property type="term" value="P:phosphorelay signal transduction system"/>
    <property type="evidence" value="ECO:0007669"/>
    <property type="project" value="InterPro"/>
</dbReference>
<keyword evidence="5" id="KW-1185">Reference proteome</keyword>
<protein>
    <recommendedName>
        <fullName evidence="3">OmpR/PhoB-type domain-containing protein</fullName>
    </recommendedName>
</protein>
<dbReference type="InterPro" id="IPR003593">
    <property type="entry name" value="AAA+_ATPase"/>
</dbReference>
<dbReference type="CDD" id="cd00383">
    <property type="entry name" value="trans_reg_C"/>
    <property type="match status" value="1"/>
</dbReference>
<dbReference type="GO" id="GO:0006355">
    <property type="term" value="P:regulation of DNA-templated transcription"/>
    <property type="evidence" value="ECO:0007669"/>
    <property type="project" value="InterPro"/>
</dbReference>
<proteinExistence type="predicted"/>